<sequence length="93" mass="10492">MSSSLSSGSTISPQQKTPTTKEKNKTQWASQFIKRGRGRDLKENEKALWRGEEDSRVLTLFHGECKVSSRRSETVGVTTCPKTNSWSTRVMNN</sequence>
<accession>A0A8X6KTV8</accession>
<feature type="region of interest" description="Disordered" evidence="1">
    <location>
        <begin position="1"/>
        <end position="39"/>
    </location>
</feature>
<reference evidence="2" key="1">
    <citation type="submission" date="2020-07" db="EMBL/GenBank/DDBJ databases">
        <title>Multicomponent nature underlies the extraordinary mechanical properties of spider dragline silk.</title>
        <authorList>
            <person name="Kono N."/>
            <person name="Nakamura H."/>
            <person name="Mori M."/>
            <person name="Yoshida Y."/>
            <person name="Ohtoshi R."/>
            <person name="Malay A.D."/>
            <person name="Moran D.A.P."/>
            <person name="Tomita M."/>
            <person name="Numata K."/>
            <person name="Arakawa K."/>
        </authorList>
    </citation>
    <scope>NUCLEOTIDE SEQUENCE</scope>
</reference>
<gene>
    <name evidence="2" type="ORF">TNCT_328541</name>
</gene>
<organism evidence="2 3">
    <name type="scientific">Trichonephila clavata</name>
    <name type="common">Joro spider</name>
    <name type="synonym">Nephila clavata</name>
    <dbReference type="NCBI Taxonomy" id="2740835"/>
    <lineage>
        <taxon>Eukaryota</taxon>
        <taxon>Metazoa</taxon>
        <taxon>Ecdysozoa</taxon>
        <taxon>Arthropoda</taxon>
        <taxon>Chelicerata</taxon>
        <taxon>Arachnida</taxon>
        <taxon>Araneae</taxon>
        <taxon>Araneomorphae</taxon>
        <taxon>Entelegynae</taxon>
        <taxon>Araneoidea</taxon>
        <taxon>Nephilidae</taxon>
        <taxon>Trichonephila</taxon>
    </lineage>
</organism>
<protein>
    <submittedName>
        <fullName evidence="2">Uncharacterized protein</fullName>
    </submittedName>
</protein>
<dbReference type="AlphaFoldDB" id="A0A8X6KTV8"/>
<keyword evidence="3" id="KW-1185">Reference proteome</keyword>
<evidence type="ECO:0000313" key="3">
    <source>
        <dbReference type="Proteomes" id="UP000887116"/>
    </source>
</evidence>
<proteinExistence type="predicted"/>
<evidence type="ECO:0000313" key="2">
    <source>
        <dbReference type="EMBL" id="GFQ82203.1"/>
    </source>
</evidence>
<feature type="compositionally biased region" description="Low complexity" evidence="1">
    <location>
        <begin position="1"/>
        <end position="12"/>
    </location>
</feature>
<dbReference type="Proteomes" id="UP000887116">
    <property type="component" value="Unassembled WGS sequence"/>
</dbReference>
<name>A0A8X6KTV8_TRICU</name>
<dbReference type="EMBL" id="BMAO01032444">
    <property type="protein sequence ID" value="GFQ82203.1"/>
    <property type="molecule type" value="Genomic_DNA"/>
</dbReference>
<comment type="caution">
    <text evidence="2">The sequence shown here is derived from an EMBL/GenBank/DDBJ whole genome shotgun (WGS) entry which is preliminary data.</text>
</comment>
<evidence type="ECO:0000256" key="1">
    <source>
        <dbReference type="SAM" id="MobiDB-lite"/>
    </source>
</evidence>